<dbReference type="AlphaFoldDB" id="A0AAD5JWL0"/>
<evidence type="ECO:0000256" key="3">
    <source>
        <dbReference type="ARBA" id="ARBA00022723"/>
    </source>
</evidence>
<organism evidence="6 7">
    <name type="scientific">Phascolomyces articulosus</name>
    <dbReference type="NCBI Taxonomy" id="60185"/>
    <lineage>
        <taxon>Eukaryota</taxon>
        <taxon>Fungi</taxon>
        <taxon>Fungi incertae sedis</taxon>
        <taxon>Mucoromycota</taxon>
        <taxon>Mucoromycotina</taxon>
        <taxon>Mucoromycetes</taxon>
        <taxon>Mucorales</taxon>
        <taxon>Lichtheimiaceae</taxon>
        <taxon>Phascolomyces</taxon>
    </lineage>
</organism>
<dbReference type="Pfam" id="PF00067">
    <property type="entry name" value="p450"/>
    <property type="match status" value="1"/>
</dbReference>
<dbReference type="InterPro" id="IPR001128">
    <property type="entry name" value="Cyt_P450"/>
</dbReference>
<dbReference type="Proteomes" id="UP001209540">
    <property type="component" value="Unassembled WGS sequence"/>
</dbReference>
<protein>
    <submittedName>
        <fullName evidence="6">Cytochrome P450</fullName>
    </submittedName>
</protein>
<keyword evidence="4 5" id="KW-0408">Iron</keyword>
<dbReference type="PRINTS" id="PR00465">
    <property type="entry name" value="EP450IV"/>
</dbReference>
<name>A0AAD5JWL0_9FUNG</name>
<keyword evidence="7" id="KW-1185">Reference proteome</keyword>
<comment type="similarity">
    <text evidence="2">Belongs to the cytochrome P450 family.</text>
</comment>
<dbReference type="PANTHER" id="PTHR46206">
    <property type="entry name" value="CYTOCHROME P450"/>
    <property type="match status" value="1"/>
</dbReference>
<dbReference type="Gene3D" id="1.10.630.10">
    <property type="entry name" value="Cytochrome P450"/>
    <property type="match status" value="1"/>
</dbReference>
<evidence type="ECO:0000256" key="1">
    <source>
        <dbReference type="ARBA" id="ARBA00001971"/>
    </source>
</evidence>
<sequence>MALIKWIVVLLNYQRRRRSEWVVTTAVLVSLYSLYRQWAERRELKDNCPIVPYHNPLTGSTLEYRQNPQAFVEKYSAAFGPVFRIHIFGRLHTVVSGNYVREVFFNKNFSFADGSNKRFDLRLLTGMPKNDIVVEDVRSVVVKFLTVQMKTFTPRAVHYLNVGLKEALGELTEPKELSNLFSTVQHMVAKASASIFVGLNLCENKQVIEAFKEITTDVGLAFRMDNIWLERFTMINRLRMWYVGKYSSRVRNRKMQLVEAMKPVIEQRLQGLTGKIPNWSKPDDILQEIIENYPPPPHCKADIYTYYTHWMIALIFASVHTTTEHATIVLYRLLEQPEIMAELIEEQKLVYGDNLYCNNDEVFTSDSIKQLVKLDSVCREALRAKNEFLSLPHTNSSNQNIILSNGVVIPPGHDVLVNFWMNHRDTDLQKDTIGNYNKFEPFRYVDMHRPATKIGDDFLVFGEGRHACP</sequence>
<reference evidence="6" key="1">
    <citation type="journal article" date="2022" name="IScience">
        <title>Evolution of zygomycete secretomes and the origins of terrestrial fungal ecologies.</title>
        <authorList>
            <person name="Chang Y."/>
            <person name="Wang Y."/>
            <person name="Mondo S."/>
            <person name="Ahrendt S."/>
            <person name="Andreopoulos W."/>
            <person name="Barry K."/>
            <person name="Beard J."/>
            <person name="Benny G.L."/>
            <person name="Blankenship S."/>
            <person name="Bonito G."/>
            <person name="Cuomo C."/>
            <person name="Desiro A."/>
            <person name="Gervers K.A."/>
            <person name="Hundley H."/>
            <person name="Kuo A."/>
            <person name="LaButti K."/>
            <person name="Lang B.F."/>
            <person name="Lipzen A."/>
            <person name="O'Donnell K."/>
            <person name="Pangilinan J."/>
            <person name="Reynolds N."/>
            <person name="Sandor L."/>
            <person name="Smith M.E."/>
            <person name="Tsang A."/>
            <person name="Grigoriev I.V."/>
            <person name="Stajich J.E."/>
            <person name="Spatafora J.W."/>
        </authorList>
    </citation>
    <scope>NUCLEOTIDE SEQUENCE</scope>
    <source>
        <strain evidence="6">RSA 2281</strain>
    </source>
</reference>
<comment type="caution">
    <text evidence="6">The sequence shown here is derived from an EMBL/GenBank/DDBJ whole genome shotgun (WGS) entry which is preliminary data.</text>
</comment>
<comment type="cofactor">
    <cofactor evidence="1 5">
        <name>heme</name>
        <dbReference type="ChEBI" id="CHEBI:30413"/>
    </cofactor>
</comment>
<keyword evidence="5" id="KW-0349">Heme</keyword>
<dbReference type="GO" id="GO:0005506">
    <property type="term" value="F:iron ion binding"/>
    <property type="evidence" value="ECO:0007669"/>
    <property type="project" value="InterPro"/>
</dbReference>
<keyword evidence="3 5" id="KW-0479">Metal-binding</keyword>
<evidence type="ECO:0000256" key="5">
    <source>
        <dbReference type="PIRSR" id="PIRSR602403-1"/>
    </source>
</evidence>
<evidence type="ECO:0000256" key="2">
    <source>
        <dbReference type="ARBA" id="ARBA00010617"/>
    </source>
</evidence>
<dbReference type="GO" id="GO:0004497">
    <property type="term" value="F:monooxygenase activity"/>
    <property type="evidence" value="ECO:0007669"/>
    <property type="project" value="InterPro"/>
</dbReference>
<dbReference type="InterPro" id="IPR036396">
    <property type="entry name" value="Cyt_P450_sf"/>
</dbReference>
<evidence type="ECO:0000313" key="6">
    <source>
        <dbReference type="EMBL" id="KAI9257383.1"/>
    </source>
</evidence>
<proteinExistence type="inferred from homology"/>
<feature type="binding site" description="axial binding residue" evidence="5">
    <location>
        <position position="468"/>
    </location>
    <ligand>
        <name>heme</name>
        <dbReference type="ChEBI" id="CHEBI:30413"/>
    </ligand>
    <ligandPart>
        <name>Fe</name>
        <dbReference type="ChEBI" id="CHEBI:18248"/>
    </ligandPart>
</feature>
<evidence type="ECO:0000313" key="7">
    <source>
        <dbReference type="Proteomes" id="UP001209540"/>
    </source>
</evidence>
<dbReference type="SUPFAM" id="SSF48264">
    <property type="entry name" value="Cytochrome P450"/>
    <property type="match status" value="1"/>
</dbReference>
<dbReference type="GO" id="GO:0020037">
    <property type="term" value="F:heme binding"/>
    <property type="evidence" value="ECO:0007669"/>
    <property type="project" value="InterPro"/>
</dbReference>
<dbReference type="EMBL" id="JAIXMP010000020">
    <property type="protein sequence ID" value="KAI9257383.1"/>
    <property type="molecule type" value="Genomic_DNA"/>
</dbReference>
<accession>A0AAD5JWL0</accession>
<reference evidence="6" key="2">
    <citation type="submission" date="2023-02" db="EMBL/GenBank/DDBJ databases">
        <authorList>
            <consortium name="DOE Joint Genome Institute"/>
            <person name="Mondo S.J."/>
            <person name="Chang Y."/>
            <person name="Wang Y."/>
            <person name="Ahrendt S."/>
            <person name="Andreopoulos W."/>
            <person name="Barry K."/>
            <person name="Beard J."/>
            <person name="Benny G.L."/>
            <person name="Blankenship S."/>
            <person name="Bonito G."/>
            <person name="Cuomo C."/>
            <person name="Desiro A."/>
            <person name="Gervers K.A."/>
            <person name="Hundley H."/>
            <person name="Kuo A."/>
            <person name="LaButti K."/>
            <person name="Lang B.F."/>
            <person name="Lipzen A."/>
            <person name="O'Donnell K."/>
            <person name="Pangilinan J."/>
            <person name="Reynolds N."/>
            <person name="Sandor L."/>
            <person name="Smith M.W."/>
            <person name="Tsang A."/>
            <person name="Grigoriev I.V."/>
            <person name="Stajich J.E."/>
            <person name="Spatafora J.W."/>
        </authorList>
    </citation>
    <scope>NUCLEOTIDE SEQUENCE</scope>
    <source>
        <strain evidence="6">RSA 2281</strain>
    </source>
</reference>
<dbReference type="GO" id="GO:0016705">
    <property type="term" value="F:oxidoreductase activity, acting on paired donors, with incorporation or reduction of molecular oxygen"/>
    <property type="evidence" value="ECO:0007669"/>
    <property type="project" value="InterPro"/>
</dbReference>
<evidence type="ECO:0000256" key="4">
    <source>
        <dbReference type="ARBA" id="ARBA00023004"/>
    </source>
</evidence>
<dbReference type="InterPro" id="IPR002403">
    <property type="entry name" value="Cyt_P450_E_grp-IV"/>
</dbReference>
<gene>
    <name evidence="6" type="ORF">BDA99DRAFT_516289</name>
</gene>